<feature type="domain" description="Major facilitator superfamily (MFS) profile" evidence="8">
    <location>
        <begin position="1"/>
        <end position="379"/>
    </location>
</feature>
<comment type="similarity">
    <text evidence="2">Belongs to the major facilitator superfamily. Sugar transporter (TC 2.A.1.1) family.</text>
</comment>
<keyword evidence="4 7" id="KW-0812">Transmembrane</keyword>
<dbReference type="InterPro" id="IPR020846">
    <property type="entry name" value="MFS_dom"/>
</dbReference>
<feature type="transmembrane region" description="Helical" evidence="7">
    <location>
        <begin position="52"/>
        <end position="72"/>
    </location>
</feature>
<evidence type="ECO:0000256" key="2">
    <source>
        <dbReference type="ARBA" id="ARBA00010992"/>
    </source>
</evidence>
<proteinExistence type="inferred from homology"/>
<comment type="subcellular location">
    <subcellularLocation>
        <location evidence="1">Membrane</location>
        <topology evidence="1">Multi-pass membrane protein</topology>
    </subcellularLocation>
</comment>
<evidence type="ECO:0000256" key="1">
    <source>
        <dbReference type="ARBA" id="ARBA00004141"/>
    </source>
</evidence>
<keyword evidence="5 7" id="KW-1133">Transmembrane helix</keyword>
<keyword evidence="10" id="KW-1185">Reference proteome</keyword>
<dbReference type="GO" id="GO:0016020">
    <property type="term" value="C:membrane"/>
    <property type="evidence" value="ECO:0007669"/>
    <property type="project" value="UniProtKB-SubCell"/>
</dbReference>
<dbReference type="GO" id="GO:0005351">
    <property type="term" value="F:carbohydrate:proton symporter activity"/>
    <property type="evidence" value="ECO:0007669"/>
    <property type="project" value="TreeGrafter"/>
</dbReference>
<accession>A0AAN9YFX0</accession>
<dbReference type="Proteomes" id="UP001320245">
    <property type="component" value="Unassembled WGS sequence"/>
</dbReference>
<dbReference type="InterPro" id="IPR050360">
    <property type="entry name" value="MFS_Sugar_Transporters"/>
</dbReference>
<sequence>MAGIIGADNRFAKDFNNPNADMQGNITGLYDIGCVLGSITCYFLGERFGRRTMLITGGIIMIIGSALLGSSYTIAQLLVGRIVTGFGNGMNSSTAPVYQSECSPASIRGALLTLQGTVTILGVVIAYWTDFGTNGYSSSFEWRFPLSLQALFAVFLILQVIGLPETPRWLVAHDRHEEARAVVAAITEQSIDDAAVGRTILDIQLQLEEENKEGPFHIREIFSWGELQNLRRLLLIISVQLGQQFSGSNMINYYLPVILQDIVGLDRNLSLILSGCVQCTYLVGSAIPVFLMDRYGPNIGWRTFIIFAVLNAFFIPMVYLFYPETKGLELEDIPLLFSKGGITGGVFSSRGKTVTPGQHADESDLKEKVENIEDVGATV</sequence>
<organism evidence="9 10">
    <name type="scientific">Cytospora paraplurivora</name>
    <dbReference type="NCBI Taxonomy" id="2898453"/>
    <lineage>
        <taxon>Eukaryota</taxon>
        <taxon>Fungi</taxon>
        <taxon>Dikarya</taxon>
        <taxon>Ascomycota</taxon>
        <taxon>Pezizomycotina</taxon>
        <taxon>Sordariomycetes</taxon>
        <taxon>Sordariomycetidae</taxon>
        <taxon>Diaporthales</taxon>
        <taxon>Cytosporaceae</taxon>
        <taxon>Cytospora</taxon>
    </lineage>
</organism>
<evidence type="ECO:0000313" key="9">
    <source>
        <dbReference type="EMBL" id="KAK7741850.1"/>
    </source>
</evidence>
<keyword evidence="3" id="KW-0813">Transport</keyword>
<keyword evidence="6 7" id="KW-0472">Membrane</keyword>
<dbReference type="Gene3D" id="1.20.1250.20">
    <property type="entry name" value="MFS general substrate transporter like domains"/>
    <property type="match status" value="2"/>
</dbReference>
<evidence type="ECO:0000256" key="6">
    <source>
        <dbReference type="ARBA" id="ARBA00023136"/>
    </source>
</evidence>
<evidence type="ECO:0000256" key="4">
    <source>
        <dbReference type="ARBA" id="ARBA00022692"/>
    </source>
</evidence>
<gene>
    <name evidence="9" type="ORF">SLS53_004917</name>
</gene>
<feature type="transmembrane region" description="Helical" evidence="7">
    <location>
        <begin position="271"/>
        <end position="291"/>
    </location>
</feature>
<dbReference type="PANTHER" id="PTHR48022:SF28">
    <property type="entry name" value="MAJOR FACILITATOR SUPERFAMILY (MFS) PROFILE DOMAIN-CONTAINING PROTEIN-RELATED"/>
    <property type="match status" value="1"/>
</dbReference>
<dbReference type="PANTHER" id="PTHR48022">
    <property type="entry name" value="PLASTIDIC GLUCOSE TRANSPORTER 4"/>
    <property type="match status" value="1"/>
</dbReference>
<dbReference type="PROSITE" id="PS00217">
    <property type="entry name" value="SUGAR_TRANSPORT_2"/>
    <property type="match status" value="1"/>
</dbReference>
<dbReference type="Pfam" id="PF00083">
    <property type="entry name" value="Sugar_tr"/>
    <property type="match status" value="2"/>
</dbReference>
<dbReference type="AlphaFoldDB" id="A0AAN9YFX0"/>
<dbReference type="EMBL" id="JAJSPL020000017">
    <property type="protein sequence ID" value="KAK7741850.1"/>
    <property type="molecule type" value="Genomic_DNA"/>
</dbReference>
<dbReference type="InterPro" id="IPR005829">
    <property type="entry name" value="Sugar_transporter_CS"/>
</dbReference>
<feature type="transmembrane region" description="Helical" evidence="7">
    <location>
        <begin position="110"/>
        <end position="129"/>
    </location>
</feature>
<evidence type="ECO:0000256" key="5">
    <source>
        <dbReference type="ARBA" id="ARBA00022989"/>
    </source>
</evidence>
<protein>
    <recommendedName>
        <fullName evidence="8">Major facilitator superfamily (MFS) profile domain-containing protein</fullName>
    </recommendedName>
</protein>
<feature type="transmembrane region" description="Helical" evidence="7">
    <location>
        <begin position="144"/>
        <end position="163"/>
    </location>
</feature>
<dbReference type="PRINTS" id="PR00171">
    <property type="entry name" value="SUGRTRNSPORT"/>
</dbReference>
<dbReference type="PROSITE" id="PS50850">
    <property type="entry name" value="MFS"/>
    <property type="match status" value="1"/>
</dbReference>
<dbReference type="InterPro" id="IPR036259">
    <property type="entry name" value="MFS_trans_sf"/>
</dbReference>
<dbReference type="SUPFAM" id="SSF103473">
    <property type="entry name" value="MFS general substrate transporter"/>
    <property type="match status" value="1"/>
</dbReference>
<evidence type="ECO:0000259" key="8">
    <source>
        <dbReference type="PROSITE" id="PS50850"/>
    </source>
</evidence>
<evidence type="ECO:0000256" key="7">
    <source>
        <dbReference type="SAM" id="Phobius"/>
    </source>
</evidence>
<evidence type="ECO:0000256" key="3">
    <source>
        <dbReference type="ARBA" id="ARBA00022448"/>
    </source>
</evidence>
<comment type="caution">
    <text evidence="9">The sequence shown here is derived from an EMBL/GenBank/DDBJ whole genome shotgun (WGS) entry which is preliminary data.</text>
</comment>
<feature type="transmembrane region" description="Helical" evidence="7">
    <location>
        <begin position="303"/>
        <end position="322"/>
    </location>
</feature>
<dbReference type="InterPro" id="IPR003663">
    <property type="entry name" value="Sugar/inositol_transpt"/>
</dbReference>
<name>A0AAN9YFX0_9PEZI</name>
<reference evidence="9 10" key="1">
    <citation type="journal article" date="2023" name="PLoS ONE">
        <title>Cytospora paraplurivora sp. nov. isolated from orchards with fruit tree decline syndrome in Ontario, Canada.</title>
        <authorList>
            <person name="Ilyukhin E."/>
            <person name="Nguyen H.D.T."/>
            <person name="Castle A.J."/>
            <person name="Ellouze W."/>
        </authorList>
    </citation>
    <scope>NUCLEOTIDE SEQUENCE [LARGE SCALE GENOMIC DNA]</scope>
    <source>
        <strain evidence="9 10">FDS-564</strain>
    </source>
</reference>
<dbReference type="InterPro" id="IPR005828">
    <property type="entry name" value="MFS_sugar_transport-like"/>
</dbReference>
<evidence type="ECO:0000313" key="10">
    <source>
        <dbReference type="Proteomes" id="UP001320245"/>
    </source>
</evidence>